<feature type="compositionally biased region" description="Basic and acidic residues" evidence="1">
    <location>
        <begin position="16"/>
        <end position="26"/>
    </location>
</feature>
<name>A0A438GZN0_VITVI</name>
<evidence type="ECO:0000313" key="3">
    <source>
        <dbReference type="Proteomes" id="UP000288805"/>
    </source>
</evidence>
<dbReference type="Proteomes" id="UP000288805">
    <property type="component" value="Unassembled WGS sequence"/>
</dbReference>
<sequence>MEETKIMKTPMSSSIKLDKDEGKHPAEPSQPPQSEVRRKARFDITLFNSMEDYQRYKQKFAQRKVVPGRTFYSRATYGIGGSIVSTVRGVEIRLDQESICRIFDIAPIGPRVRLRDGQTIGPQLDYDQ</sequence>
<gene>
    <name evidence="2" type="ORF">CK203_053382</name>
</gene>
<evidence type="ECO:0000256" key="1">
    <source>
        <dbReference type="SAM" id="MobiDB-lite"/>
    </source>
</evidence>
<accession>A0A438GZN0</accession>
<proteinExistence type="predicted"/>
<organism evidence="2 3">
    <name type="scientific">Vitis vinifera</name>
    <name type="common">Grape</name>
    <dbReference type="NCBI Taxonomy" id="29760"/>
    <lineage>
        <taxon>Eukaryota</taxon>
        <taxon>Viridiplantae</taxon>
        <taxon>Streptophyta</taxon>
        <taxon>Embryophyta</taxon>
        <taxon>Tracheophyta</taxon>
        <taxon>Spermatophyta</taxon>
        <taxon>Magnoliopsida</taxon>
        <taxon>eudicotyledons</taxon>
        <taxon>Gunneridae</taxon>
        <taxon>Pentapetalae</taxon>
        <taxon>rosids</taxon>
        <taxon>Vitales</taxon>
        <taxon>Vitaceae</taxon>
        <taxon>Viteae</taxon>
        <taxon>Vitis</taxon>
    </lineage>
</organism>
<protein>
    <submittedName>
        <fullName evidence="2">Uncharacterized protein</fullName>
    </submittedName>
</protein>
<evidence type="ECO:0000313" key="2">
    <source>
        <dbReference type="EMBL" id="RVW77692.1"/>
    </source>
</evidence>
<dbReference type="AlphaFoldDB" id="A0A438GZN0"/>
<comment type="caution">
    <text evidence="2">The sequence shown here is derived from an EMBL/GenBank/DDBJ whole genome shotgun (WGS) entry which is preliminary data.</text>
</comment>
<feature type="region of interest" description="Disordered" evidence="1">
    <location>
        <begin position="1"/>
        <end position="39"/>
    </location>
</feature>
<dbReference type="EMBL" id="QGNW01000309">
    <property type="protein sequence ID" value="RVW77692.1"/>
    <property type="molecule type" value="Genomic_DNA"/>
</dbReference>
<reference evidence="2 3" key="1">
    <citation type="journal article" date="2018" name="PLoS Genet.">
        <title>Population sequencing reveals clonal diversity and ancestral inbreeding in the grapevine cultivar Chardonnay.</title>
        <authorList>
            <person name="Roach M.J."/>
            <person name="Johnson D.L."/>
            <person name="Bohlmann J."/>
            <person name="van Vuuren H.J."/>
            <person name="Jones S.J."/>
            <person name="Pretorius I.S."/>
            <person name="Schmidt S.A."/>
            <person name="Borneman A.R."/>
        </authorList>
    </citation>
    <scope>NUCLEOTIDE SEQUENCE [LARGE SCALE GENOMIC DNA]</scope>
    <source>
        <strain evidence="3">cv. Chardonnay</strain>
        <tissue evidence="2">Leaf</tissue>
    </source>
</reference>